<dbReference type="PANTHER" id="PTHR48086">
    <property type="entry name" value="SODIUM/PROLINE SYMPORTER-RELATED"/>
    <property type="match status" value="1"/>
</dbReference>
<comment type="subcellular location">
    <subcellularLocation>
        <location evidence="1">Cell membrane</location>
        <topology evidence="1">Multi-pass membrane protein</topology>
    </subcellularLocation>
</comment>
<dbReference type="EMBL" id="CP009512">
    <property type="protein sequence ID" value="AKB66543.1"/>
    <property type="molecule type" value="Genomic_DNA"/>
</dbReference>
<keyword evidence="10 13" id="KW-0472">Membrane</keyword>
<dbReference type="PATRIC" id="fig|213585.10.peg.4182"/>
<organism evidence="14 15">
    <name type="scientific">Methanosarcina mazei S-6</name>
    <dbReference type="NCBI Taxonomy" id="213585"/>
    <lineage>
        <taxon>Archaea</taxon>
        <taxon>Methanobacteriati</taxon>
        <taxon>Methanobacteriota</taxon>
        <taxon>Stenosarchaea group</taxon>
        <taxon>Methanomicrobia</taxon>
        <taxon>Methanosarcinales</taxon>
        <taxon>Methanosarcinaceae</taxon>
        <taxon>Methanosarcina</taxon>
    </lineage>
</organism>
<keyword evidence="7 13" id="KW-1133">Transmembrane helix</keyword>
<evidence type="ECO:0000256" key="4">
    <source>
        <dbReference type="ARBA" id="ARBA00022475"/>
    </source>
</evidence>
<evidence type="ECO:0000256" key="6">
    <source>
        <dbReference type="ARBA" id="ARBA00022847"/>
    </source>
</evidence>
<protein>
    <submittedName>
        <fullName evidence="14">Acetate permease ActP (Cation/acetate symporter)</fullName>
    </submittedName>
</protein>
<dbReference type="InterPro" id="IPR050277">
    <property type="entry name" value="Sodium:Solute_Symporter"/>
</dbReference>
<keyword evidence="11" id="KW-0739">Sodium transport</keyword>
<keyword evidence="8" id="KW-0915">Sodium</keyword>
<evidence type="ECO:0000256" key="9">
    <source>
        <dbReference type="ARBA" id="ARBA00023065"/>
    </source>
</evidence>
<comment type="similarity">
    <text evidence="2 12">Belongs to the sodium:solute symporter (SSF) (TC 2.A.21) family.</text>
</comment>
<evidence type="ECO:0000313" key="14">
    <source>
        <dbReference type="EMBL" id="AKB66543.1"/>
    </source>
</evidence>
<dbReference type="InterPro" id="IPR001734">
    <property type="entry name" value="Na/solute_symporter"/>
</dbReference>
<dbReference type="PANTHER" id="PTHR48086:SF3">
    <property type="entry name" value="SODIUM_PROLINE SYMPORTER"/>
    <property type="match status" value="1"/>
</dbReference>
<evidence type="ECO:0000256" key="7">
    <source>
        <dbReference type="ARBA" id="ARBA00022989"/>
    </source>
</evidence>
<evidence type="ECO:0000256" key="8">
    <source>
        <dbReference type="ARBA" id="ARBA00023053"/>
    </source>
</evidence>
<dbReference type="AlphaFoldDB" id="A0A0E3RMT5"/>
<dbReference type="PROSITE" id="PS50283">
    <property type="entry name" value="NA_SOLUT_SYMP_3"/>
    <property type="match status" value="1"/>
</dbReference>
<evidence type="ECO:0000256" key="1">
    <source>
        <dbReference type="ARBA" id="ARBA00004651"/>
    </source>
</evidence>
<keyword evidence="5 13" id="KW-0812">Transmembrane</keyword>
<keyword evidence="3" id="KW-0813">Transport</keyword>
<evidence type="ECO:0000256" key="12">
    <source>
        <dbReference type="RuleBase" id="RU362091"/>
    </source>
</evidence>
<sequence length="66" mass="7310">MVPDNINIVVIFAAYLLFMISIGVLYYKKTENLSDYILGGRKLNSWVTALSAQASDMSGWLLLGLP</sequence>
<keyword evidence="9" id="KW-0406">Ion transport</keyword>
<keyword evidence="6" id="KW-0769">Symport</keyword>
<evidence type="ECO:0000256" key="13">
    <source>
        <dbReference type="SAM" id="Phobius"/>
    </source>
</evidence>
<dbReference type="STRING" id="213585.MSMAS_3347"/>
<evidence type="ECO:0000256" key="2">
    <source>
        <dbReference type="ARBA" id="ARBA00006434"/>
    </source>
</evidence>
<evidence type="ECO:0000256" key="5">
    <source>
        <dbReference type="ARBA" id="ARBA00022692"/>
    </source>
</evidence>
<name>A0A0E3RMT5_METMZ</name>
<evidence type="ECO:0000256" key="3">
    <source>
        <dbReference type="ARBA" id="ARBA00022448"/>
    </source>
</evidence>
<gene>
    <name evidence="14" type="ORF">MSMAS_3347</name>
</gene>
<dbReference type="GO" id="GO:0005886">
    <property type="term" value="C:plasma membrane"/>
    <property type="evidence" value="ECO:0007669"/>
    <property type="project" value="UniProtKB-SubCell"/>
</dbReference>
<dbReference type="GO" id="GO:0006814">
    <property type="term" value="P:sodium ion transport"/>
    <property type="evidence" value="ECO:0007669"/>
    <property type="project" value="UniProtKB-KW"/>
</dbReference>
<dbReference type="HOGENOM" id="CLU_2820909_0_0_2"/>
<feature type="transmembrane region" description="Helical" evidence="13">
    <location>
        <begin position="6"/>
        <end position="27"/>
    </location>
</feature>
<dbReference type="Proteomes" id="UP000033097">
    <property type="component" value="Chromosome"/>
</dbReference>
<dbReference type="InterPro" id="IPR038377">
    <property type="entry name" value="Na/Glc_symporter_sf"/>
</dbReference>
<dbReference type="Gene3D" id="1.20.1730.10">
    <property type="entry name" value="Sodium/glucose cotransporter"/>
    <property type="match status" value="1"/>
</dbReference>
<keyword evidence="4" id="KW-1003">Cell membrane</keyword>
<evidence type="ECO:0000313" key="15">
    <source>
        <dbReference type="Proteomes" id="UP000033097"/>
    </source>
</evidence>
<dbReference type="Pfam" id="PF00474">
    <property type="entry name" value="SSF"/>
    <property type="match status" value="1"/>
</dbReference>
<evidence type="ECO:0000256" key="10">
    <source>
        <dbReference type="ARBA" id="ARBA00023136"/>
    </source>
</evidence>
<accession>A0A0E3RMT5</accession>
<dbReference type="GO" id="GO:0015293">
    <property type="term" value="F:symporter activity"/>
    <property type="evidence" value="ECO:0007669"/>
    <property type="project" value="UniProtKB-KW"/>
</dbReference>
<reference evidence="14 15" key="1">
    <citation type="submission" date="2014-07" db="EMBL/GenBank/DDBJ databases">
        <title>Methanogenic archaea and the global carbon cycle.</title>
        <authorList>
            <person name="Henriksen J.R."/>
            <person name="Luke J."/>
            <person name="Reinhart S."/>
            <person name="Benedict M.N."/>
            <person name="Youngblut N.D."/>
            <person name="Metcalf M.E."/>
            <person name="Whitaker R.J."/>
            <person name="Metcalf W.W."/>
        </authorList>
    </citation>
    <scope>NUCLEOTIDE SEQUENCE [LARGE SCALE GENOMIC DNA]</scope>
    <source>
        <strain evidence="14 15">S-6</strain>
    </source>
</reference>
<dbReference type="KEGG" id="mmj:MSMAS_3347"/>
<proteinExistence type="inferred from homology"/>
<evidence type="ECO:0000256" key="11">
    <source>
        <dbReference type="ARBA" id="ARBA00023201"/>
    </source>
</evidence>